<dbReference type="Proteomes" id="UP000663823">
    <property type="component" value="Unassembled WGS sequence"/>
</dbReference>
<comment type="catalytic activity">
    <reaction evidence="9 10">
        <text>ATP + H2O = ADP + phosphate + H(+)</text>
        <dbReference type="Rhea" id="RHEA:13065"/>
        <dbReference type="ChEBI" id="CHEBI:15377"/>
        <dbReference type="ChEBI" id="CHEBI:15378"/>
        <dbReference type="ChEBI" id="CHEBI:30616"/>
        <dbReference type="ChEBI" id="CHEBI:43474"/>
        <dbReference type="ChEBI" id="CHEBI:456216"/>
        <dbReference type="EC" id="3.6.4.13"/>
    </reaction>
</comment>
<dbReference type="Proteomes" id="UP000663882">
    <property type="component" value="Unassembled WGS sequence"/>
</dbReference>
<dbReference type="InterPro" id="IPR001650">
    <property type="entry name" value="Helicase_C-like"/>
</dbReference>
<dbReference type="GO" id="GO:0003723">
    <property type="term" value="F:RNA binding"/>
    <property type="evidence" value="ECO:0007669"/>
    <property type="project" value="UniProtKB-UniRule"/>
</dbReference>
<protein>
    <recommendedName>
        <fullName evidence="10">ATP-dependent RNA helicase</fullName>
        <ecNumber evidence="10">3.6.4.13</ecNumber>
    </recommendedName>
</protein>
<dbReference type="SUPFAM" id="SSF49899">
    <property type="entry name" value="Concanavalin A-like lectins/glucanases"/>
    <property type="match status" value="1"/>
</dbReference>
<dbReference type="Gene3D" id="2.60.120.920">
    <property type="match status" value="1"/>
</dbReference>
<keyword evidence="4 10" id="KW-0378">Hydrolase</keyword>
<feature type="compositionally biased region" description="Polar residues" evidence="11">
    <location>
        <begin position="82"/>
        <end position="94"/>
    </location>
</feature>
<dbReference type="SMART" id="SM00490">
    <property type="entry name" value="HELICc"/>
    <property type="match status" value="1"/>
</dbReference>
<dbReference type="InterPro" id="IPR014001">
    <property type="entry name" value="Helicase_ATP-bd"/>
</dbReference>
<dbReference type="FunFam" id="3.40.50.300:FF:000708">
    <property type="entry name" value="ATP-dependent RNA helicase DDX1"/>
    <property type="match status" value="1"/>
</dbReference>
<dbReference type="Pfam" id="PF00270">
    <property type="entry name" value="DEAD"/>
    <property type="match status" value="2"/>
</dbReference>
<comment type="similarity">
    <text evidence="1">Belongs to the DEAD box helicase family. DDX1 subfamily.</text>
</comment>
<dbReference type="FunFam" id="3.40.50.300:FF:000652">
    <property type="entry name" value="ATP-dependent RNA helicase DDX1"/>
    <property type="match status" value="1"/>
</dbReference>
<evidence type="ECO:0000256" key="10">
    <source>
        <dbReference type="RuleBase" id="RU365068"/>
    </source>
</evidence>
<dbReference type="EC" id="3.6.4.13" evidence="10"/>
<accession>A0A815CBJ2</accession>
<dbReference type="GO" id="GO:0003724">
    <property type="term" value="F:RNA helicase activity"/>
    <property type="evidence" value="ECO:0007669"/>
    <property type="project" value="UniProtKB-EC"/>
</dbReference>
<dbReference type="Proteomes" id="UP000663889">
    <property type="component" value="Unassembled WGS sequence"/>
</dbReference>
<evidence type="ECO:0000256" key="7">
    <source>
        <dbReference type="ARBA" id="ARBA00022840"/>
    </source>
</evidence>
<evidence type="ECO:0000259" key="12">
    <source>
        <dbReference type="PROSITE" id="PS50188"/>
    </source>
</evidence>
<dbReference type="InterPro" id="IPR027417">
    <property type="entry name" value="P-loop_NTPase"/>
</dbReference>
<dbReference type="InterPro" id="IPR013320">
    <property type="entry name" value="ConA-like_dom_sf"/>
</dbReference>
<feature type="domain" description="B30.2/SPRY" evidence="12">
    <location>
        <begin position="76"/>
        <end position="258"/>
    </location>
</feature>
<dbReference type="GO" id="GO:0004527">
    <property type="term" value="F:exonuclease activity"/>
    <property type="evidence" value="ECO:0007669"/>
    <property type="project" value="UniProtKB-KW"/>
</dbReference>
<dbReference type="GO" id="GO:0005524">
    <property type="term" value="F:ATP binding"/>
    <property type="evidence" value="ECO:0007669"/>
    <property type="project" value="UniProtKB-UniRule"/>
</dbReference>
<dbReference type="PROSITE" id="PS51194">
    <property type="entry name" value="HELICASE_CTER"/>
    <property type="match status" value="1"/>
</dbReference>
<keyword evidence="7 10" id="KW-0067">ATP-binding</keyword>
<dbReference type="CDD" id="cd18787">
    <property type="entry name" value="SF2_C_DEAD"/>
    <property type="match status" value="1"/>
</dbReference>
<feature type="domain" description="Helicase ATP-binding" evidence="13">
    <location>
        <begin position="295"/>
        <end position="439"/>
    </location>
</feature>
<sequence>MNAFETELGVQPEIAKAVDDMGWLLPTDVQGEAIPMILGGGDVLMAAETGSGKTGAFCLPILQIVHETLRDIQEGNKGPRTGKQTSSHNETKPVQLSFHDRSHGLVNQYYLAIDTDGFTCQSRDQRIWNGARSTKGVKGKGRYYFEITQTDPNGIARIGWSVPTAPLDLGTDNQGFGYGGTGKKSYAKQFDDYGETFGINDVVGSLIDLDQMKIRFFKNGKDLGHAFDIPRPLQENTFFAHVCLKTCDVRVNFGAEPFKATPTGAVSIDNAPKECLVESQMKGVAANVTARQRPPNAPLAIIMEPSRELAQQTSNQIQVFQKYLNNPRVRELVIIGGVAIGEQTRVLHEGVDIIVATPGRLDELISGGEIDLTHMRFFILDEADGLLTQGYKDLVMKLHKRMPSVTLDGKRLQMIVCSATLHNFEVKKLADSIMHFPTWVDLKGQDAVPETVHHVVCLVDPKKNTLWRGLRNHIKTDDVHLNDELNFQSESKETLSEAIKILKGEYCLHAIDKFKMDRALIFCRTKLDCDNLERYFIKQGGGPKANKHKLSCVCLHSDRSPDERQHNLERFKANEIKFLICTDVAARGIDVSGLPFVINMTLPDEKENYIHRIGRVGRAERMGLAISFVSTVPEKVWYHTCPSKGKHCHNTKLVEQNGCCKWYTEMTYLADIEDHLGVTISQTDEKMDIPVDEFDGKVIYGEKRKQEVPASKGHVDKLASTVQELVELEKRVQTSFFALRNCRNIMATS</sequence>
<name>A0A815CBJ2_9BILA</name>
<comment type="function">
    <text evidence="10">RNA helicase.</text>
</comment>
<evidence type="ECO:0000256" key="4">
    <source>
        <dbReference type="ARBA" id="ARBA00022801"/>
    </source>
</evidence>
<dbReference type="EMBL" id="CAJNOU010002014">
    <property type="protein sequence ID" value="CAF1280628.1"/>
    <property type="molecule type" value="Genomic_DNA"/>
</dbReference>
<dbReference type="SMART" id="SM00487">
    <property type="entry name" value="DEXDc"/>
    <property type="match status" value="1"/>
</dbReference>
<evidence type="ECO:0000313" key="15">
    <source>
        <dbReference type="EMBL" id="CAF1218209.1"/>
    </source>
</evidence>
<proteinExistence type="inferred from homology"/>
<reference evidence="16" key="1">
    <citation type="submission" date="2021-02" db="EMBL/GenBank/DDBJ databases">
        <authorList>
            <person name="Nowell W R."/>
        </authorList>
    </citation>
    <scope>NUCLEOTIDE SEQUENCE</scope>
</reference>
<gene>
    <name evidence="17" type="ORF">FNK824_LOCUS1178</name>
    <name evidence="18" type="ORF">OTI717_LOCUS5822</name>
    <name evidence="15" type="ORF">RFH988_LOCUS25497</name>
    <name evidence="16" type="ORF">SEV965_LOCUS25235</name>
</gene>
<evidence type="ECO:0000256" key="2">
    <source>
        <dbReference type="ARBA" id="ARBA00022722"/>
    </source>
</evidence>
<keyword evidence="2" id="KW-0540">Nuclease</keyword>
<dbReference type="EMBL" id="CAJOBE010000058">
    <property type="protein sequence ID" value="CAF3555479.1"/>
    <property type="molecule type" value="Genomic_DNA"/>
</dbReference>
<dbReference type="InterPro" id="IPR003877">
    <property type="entry name" value="SPRY_dom"/>
</dbReference>
<dbReference type="EMBL" id="CAJNOO010001943">
    <property type="protein sequence ID" value="CAF1218209.1"/>
    <property type="molecule type" value="Genomic_DNA"/>
</dbReference>
<evidence type="ECO:0000313" key="18">
    <source>
        <dbReference type="EMBL" id="CAF3581319.1"/>
    </source>
</evidence>
<dbReference type="InterPro" id="IPR043136">
    <property type="entry name" value="B30.2/SPRY_sf"/>
</dbReference>
<dbReference type="SUPFAM" id="SSF52540">
    <property type="entry name" value="P-loop containing nucleoside triphosphate hydrolases"/>
    <property type="match status" value="2"/>
</dbReference>
<evidence type="ECO:0000256" key="9">
    <source>
        <dbReference type="ARBA" id="ARBA00047984"/>
    </source>
</evidence>
<evidence type="ECO:0000259" key="14">
    <source>
        <dbReference type="PROSITE" id="PS51194"/>
    </source>
</evidence>
<evidence type="ECO:0000256" key="11">
    <source>
        <dbReference type="SAM" id="MobiDB-lite"/>
    </source>
</evidence>
<evidence type="ECO:0000256" key="6">
    <source>
        <dbReference type="ARBA" id="ARBA00022839"/>
    </source>
</evidence>
<evidence type="ECO:0000313" key="16">
    <source>
        <dbReference type="EMBL" id="CAF1280628.1"/>
    </source>
</evidence>
<dbReference type="EMBL" id="CAJOAX010000392">
    <property type="protein sequence ID" value="CAF3581319.1"/>
    <property type="molecule type" value="Genomic_DNA"/>
</dbReference>
<evidence type="ECO:0000256" key="5">
    <source>
        <dbReference type="ARBA" id="ARBA00022806"/>
    </source>
</evidence>
<dbReference type="Pfam" id="PF00622">
    <property type="entry name" value="SPRY"/>
    <property type="match status" value="1"/>
</dbReference>
<feature type="domain" description="Helicase C-terminal" evidence="14">
    <location>
        <begin position="494"/>
        <end position="691"/>
    </location>
</feature>
<keyword evidence="5 10" id="KW-0347">Helicase</keyword>
<evidence type="ECO:0000259" key="13">
    <source>
        <dbReference type="PROSITE" id="PS51192"/>
    </source>
</evidence>
<dbReference type="AlphaFoldDB" id="A0A815CBJ2"/>
<organism evidence="16 19">
    <name type="scientific">Rotaria sordida</name>
    <dbReference type="NCBI Taxonomy" id="392033"/>
    <lineage>
        <taxon>Eukaryota</taxon>
        <taxon>Metazoa</taxon>
        <taxon>Spiralia</taxon>
        <taxon>Gnathifera</taxon>
        <taxon>Rotifera</taxon>
        <taxon>Eurotatoria</taxon>
        <taxon>Bdelloidea</taxon>
        <taxon>Philodinida</taxon>
        <taxon>Philodinidae</taxon>
        <taxon>Rotaria</taxon>
    </lineage>
</organism>
<feature type="region of interest" description="Disordered" evidence="11">
    <location>
        <begin position="70"/>
        <end position="97"/>
    </location>
</feature>
<comment type="domain">
    <text evidence="10">The helicase domain is involved in the stimulation of RELA transcriptional activity.</text>
</comment>
<dbReference type="Gene3D" id="3.40.50.300">
    <property type="entry name" value="P-loop containing nucleotide triphosphate hydrolases"/>
    <property type="match status" value="3"/>
</dbReference>
<dbReference type="CDD" id="cd12873">
    <property type="entry name" value="SPRY_DDX1"/>
    <property type="match status" value="1"/>
</dbReference>
<evidence type="ECO:0000313" key="17">
    <source>
        <dbReference type="EMBL" id="CAF3555479.1"/>
    </source>
</evidence>
<dbReference type="Pfam" id="PF00271">
    <property type="entry name" value="Helicase_C"/>
    <property type="match status" value="1"/>
</dbReference>
<comment type="caution">
    <text evidence="16">The sequence shown here is derived from an EMBL/GenBank/DDBJ whole genome shotgun (WGS) entry which is preliminary data.</text>
</comment>
<dbReference type="PROSITE" id="PS50188">
    <property type="entry name" value="B302_SPRY"/>
    <property type="match status" value="1"/>
</dbReference>
<evidence type="ECO:0000256" key="1">
    <source>
        <dbReference type="ARBA" id="ARBA00008765"/>
    </source>
</evidence>
<evidence type="ECO:0000313" key="19">
    <source>
        <dbReference type="Proteomes" id="UP000663889"/>
    </source>
</evidence>
<keyword evidence="8 10" id="KW-0694">RNA-binding</keyword>
<evidence type="ECO:0000256" key="3">
    <source>
        <dbReference type="ARBA" id="ARBA00022741"/>
    </source>
</evidence>
<evidence type="ECO:0000256" key="8">
    <source>
        <dbReference type="ARBA" id="ARBA00022884"/>
    </source>
</evidence>
<keyword evidence="3 10" id="KW-0547">Nucleotide-binding</keyword>
<dbReference type="Proteomes" id="UP000663874">
    <property type="component" value="Unassembled WGS sequence"/>
</dbReference>
<dbReference type="InterPro" id="IPR001870">
    <property type="entry name" value="B30.2/SPRY"/>
</dbReference>
<dbReference type="OrthoDB" id="1735at2759"/>
<dbReference type="InterPro" id="IPR011545">
    <property type="entry name" value="DEAD/DEAH_box_helicase_dom"/>
</dbReference>
<dbReference type="SMART" id="SM00449">
    <property type="entry name" value="SPRY"/>
    <property type="match status" value="1"/>
</dbReference>
<dbReference type="PANTHER" id="PTHR24031">
    <property type="entry name" value="RNA HELICASE"/>
    <property type="match status" value="1"/>
</dbReference>
<keyword evidence="6" id="KW-0269">Exonuclease</keyword>
<dbReference type="PROSITE" id="PS51192">
    <property type="entry name" value="HELICASE_ATP_BIND_1"/>
    <property type="match status" value="1"/>
</dbReference>